<dbReference type="Proteomes" id="UP000176998">
    <property type="component" value="Unassembled WGS sequence"/>
</dbReference>
<name>A0A1G4BA51_9PEZI</name>
<dbReference type="STRING" id="1209926.A0A1G4BA51"/>
<dbReference type="InterPro" id="IPR037272">
    <property type="entry name" value="SNS_sf"/>
</dbReference>
<reference evidence="2 3" key="1">
    <citation type="submission" date="2016-09" db="EMBL/GenBank/DDBJ databases">
        <authorList>
            <person name="Capua I."/>
            <person name="De Benedictis P."/>
            <person name="Joannis T."/>
            <person name="Lombin L.H."/>
            <person name="Cattoli G."/>
        </authorList>
    </citation>
    <scope>NUCLEOTIDE SEQUENCE [LARGE SCALE GENOMIC DNA]</scope>
    <source>
        <strain evidence="2 3">IMI 309357</strain>
    </source>
</reference>
<evidence type="ECO:0000256" key="1">
    <source>
        <dbReference type="SAM" id="Phobius"/>
    </source>
</evidence>
<comment type="caution">
    <text evidence="2">The sequence shown here is derived from an EMBL/GenBank/DDBJ whole genome shotgun (WGS) entry which is preliminary data.</text>
</comment>
<dbReference type="SUPFAM" id="SSF161070">
    <property type="entry name" value="SNF-like"/>
    <property type="match status" value="1"/>
</dbReference>
<dbReference type="OrthoDB" id="6581954at2759"/>
<keyword evidence="1" id="KW-1133">Transmembrane helix</keyword>
<dbReference type="RefSeq" id="XP_022475444.1">
    <property type="nucleotide sequence ID" value="XM_022618132.1"/>
</dbReference>
<evidence type="ECO:0000313" key="3">
    <source>
        <dbReference type="Proteomes" id="UP000176998"/>
    </source>
</evidence>
<keyword evidence="3" id="KW-1185">Reference proteome</keyword>
<dbReference type="AlphaFoldDB" id="A0A1G4BA51"/>
<keyword evidence="1" id="KW-0812">Transmembrane</keyword>
<keyword evidence="1" id="KW-0472">Membrane</keyword>
<feature type="transmembrane region" description="Helical" evidence="1">
    <location>
        <begin position="52"/>
        <end position="69"/>
    </location>
</feature>
<accession>A0A1G4BA51</accession>
<sequence>MTQSADEAEDSRDVWDSRISFIFAATGGAVGLGNVLRLFVAHSVSSEDGAGVGCWMSIFGIVSSVLLSSDPTTYSPEFFFENTIMRRFWYLTSCSGNQLTPDLNATISIGGQWNIPAAWGFVLNYYAAPTFNIVVPEHERLRVVYPIMGGIIFSRANAEVTLDIDGVLQNAGDSTVEAQEVGGEGNLTP</sequence>
<protein>
    <submittedName>
        <fullName evidence="2">Sodium:neurotransmitter symporter family protein</fullName>
    </submittedName>
</protein>
<proteinExistence type="predicted"/>
<dbReference type="EMBL" id="MJBS01000048">
    <property type="protein sequence ID" value="OHE98294.1"/>
    <property type="molecule type" value="Genomic_DNA"/>
</dbReference>
<gene>
    <name evidence="2" type="ORF">CORC01_06491</name>
</gene>
<organism evidence="2 3">
    <name type="scientific">Colletotrichum orchidophilum</name>
    <dbReference type="NCBI Taxonomy" id="1209926"/>
    <lineage>
        <taxon>Eukaryota</taxon>
        <taxon>Fungi</taxon>
        <taxon>Dikarya</taxon>
        <taxon>Ascomycota</taxon>
        <taxon>Pezizomycotina</taxon>
        <taxon>Sordariomycetes</taxon>
        <taxon>Hypocreomycetidae</taxon>
        <taxon>Glomerellales</taxon>
        <taxon>Glomerellaceae</taxon>
        <taxon>Colletotrichum</taxon>
    </lineage>
</organism>
<dbReference type="GeneID" id="34559642"/>
<evidence type="ECO:0000313" key="2">
    <source>
        <dbReference type="EMBL" id="OHE98294.1"/>
    </source>
</evidence>
<feature type="transmembrane region" description="Helical" evidence="1">
    <location>
        <begin position="20"/>
        <end position="40"/>
    </location>
</feature>